<dbReference type="GO" id="GO:0032259">
    <property type="term" value="P:methylation"/>
    <property type="evidence" value="ECO:0007669"/>
    <property type="project" value="UniProtKB-KW"/>
</dbReference>
<dbReference type="SUPFAM" id="SSF53335">
    <property type="entry name" value="S-adenosyl-L-methionine-dependent methyltransferases"/>
    <property type="match status" value="1"/>
</dbReference>
<accession>A0ABY8SSS9</accession>
<protein>
    <submittedName>
        <fullName evidence="1">Class I SAM-dependent methyltransferase</fullName>
        <ecNumber evidence="1">2.1.1.-</ecNumber>
    </submittedName>
</protein>
<evidence type="ECO:0000313" key="2">
    <source>
        <dbReference type="Proteomes" id="UP001240697"/>
    </source>
</evidence>
<keyword evidence="2" id="KW-1185">Reference proteome</keyword>
<organism evidence="1 2">
    <name type="scientific">Comamonas resistens</name>
    <dbReference type="NCBI Taxonomy" id="3046670"/>
    <lineage>
        <taxon>Bacteria</taxon>
        <taxon>Pseudomonadati</taxon>
        <taxon>Pseudomonadota</taxon>
        <taxon>Betaproteobacteria</taxon>
        <taxon>Burkholderiales</taxon>
        <taxon>Comamonadaceae</taxon>
        <taxon>Comamonas</taxon>
    </lineage>
</organism>
<reference evidence="1 2" key="1">
    <citation type="submission" date="2023-05" db="EMBL/GenBank/DDBJ databases">
        <authorList>
            <person name="Yin Y."/>
            <person name="Lu Z."/>
        </authorList>
    </citation>
    <scope>NUCLEOTIDE SEQUENCE [LARGE SCALE GENOMIC DNA]</scope>
    <source>
        <strain evidence="1 2">ZM22</strain>
    </source>
</reference>
<keyword evidence="1" id="KW-0808">Transferase</keyword>
<sequence length="267" mass="29464">MSTLQALYESHQGKVSDKWFSYLKKYEEIFSDFSRKSISLLEIGVSNGGSLEVLAKYFKNASHLVGCDINPGCQALQYEDARISVVVGDANSDATQDKISGISDDINIIIDDGSHRSSDIVKSFARYFPLLSDGGVYVVEDVCCSYWNAFEGGIFHPTSSISFFKSLVDVINHQHWGIEAKRSEILNNFREAYKVTISESVLEKINSIEFCNSLCIIRKKSAELNLIGNRVIAGSVEEVLPGHLSLAGSSMPKVNEDTNAWSVIASK</sequence>
<dbReference type="Pfam" id="PF13578">
    <property type="entry name" value="Methyltransf_24"/>
    <property type="match status" value="1"/>
</dbReference>
<dbReference type="RefSeq" id="WP_283487101.1">
    <property type="nucleotide sequence ID" value="NZ_CP125947.1"/>
</dbReference>
<evidence type="ECO:0000313" key="1">
    <source>
        <dbReference type="EMBL" id="WHS66008.1"/>
    </source>
</evidence>
<dbReference type="Proteomes" id="UP001240697">
    <property type="component" value="Chromosome"/>
</dbReference>
<dbReference type="GO" id="GO:0008168">
    <property type="term" value="F:methyltransferase activity"/>
    <property type="evidence" value="ECO:0007669"/>
    <property type="project" value="UniProtKB-KW"/>
</dbReference>
<keyword evidence="1" id="KW-0489">Methyltransferase</keyword>
<proteinExistence type="predicted"/>
<dbReference type="EC" id="2.1.1.-" evidence="1"/>
<dbReference type="EMBL" id="CP125947">
    <property type="protein sequence ID" value="WHS66008.1"/>
    <property type="molecule type" value="Genomic_DNA"/>
</dbReference>
<dbReference type="InterPro" id="IPR029063">
    <property type="entry name" value="SAM-dependent_MTases_sf"/>
</dbReference>
<name>A0ABY8SSS9_9BURK</name>
<gene>
    <name evidence="1" type="ORF">QMY55_02295</name>
</gene>
<dbReference type="Gene3D" id="3.40.50.150">
    <property type="entry name" value="Vaccinia Virus protein VP39"/>
    <property type="match status" value="1"/>
</dbReference>